<feature type="transmembrane region" description="Helical" evidence="1">
    <location>
        <begin position="40"/>
        <end position="63"/>
    </location>
</feature>
<dbReference type="RefSeq" id="WP_216687203.1">
    <property type="nucleotide sequence ID" value="NZ_CAUPKR010000017.1"/>
</dbReference>
<name>A0ABS6GPM4_9BACI</name>
<gene>
    <name evidence="2" type="ORF">KQ486_07350</name>
</gene>
<keyword evidence="1" id="KW-1133">Transmembrane helix</keyword>
<keyword evidence="1" id="KW-0812">Transmembrane</keyword>
<feature type="transmembrane region" description="Helical" evidence="1">
    <location>
        <begin position="201"/>
        <end position="221"/>
    </location>
</feature>
<dbReference type="Proteomes" id="UP000812672">
    <property type="component" value="Unassembled WGS sequence"/>
</dbReference>
<organism evidence="2 3">
    <name type="scientific">Allobacillus halotolerans</name>
    <dbReference type="NCBI Taxonomy" id="570278"/>
    <lineage>
        <taxon>Bacteria</taxon>
        <taxon>Bacillati</taxon>
        <taxon>Bacillota</taxon>
        <taxon>Bacilli</taxon>
        <taxon>Bacillales</taxon>
        <taxon>Bacillaceae</taxon>
        <taxon>Allobacillus</taxon>
    </lineage>
</organism>
<reference evidence="2 3" key="1">
    <citation type="journal article" date="2011" name="Int. J. Syst. Evol. Microbiol.">
        <title>Allobacillus halotolerans gen. nov., sp. nov. isolated from shrimp paste.</title>
        <authorList>
            <person name="Sheu S.Y."/>
            <person name="Arun A.B."/>
            <person name="Jiang S.R."/>
            <person name="Young C.C."/>
            <person name="Chen W.M."/>
        </authorList>
    </citation>
    <scope>NUCLEOTIDE SEQUENCE [LARGE SCALE GENOMIC DNA]</scope>
    <source>
        <strain evidence="2 3">LMG 24826</strain>
    </source>
</reference>
<feature type="transmembrane region" description="Helical" evidence="1">
    <location>
        <begin position="6"/>
        <end position="28"/>
    </location>
</feature>
<proteinExistence type="predicted"/>
<feature type="transmembrane region" description="Helical" evidence="1">
    <location>
        <begin position="137"/>
        <end position="158"/>
    </location>
</feature>
<comment type="caution">
    <text evidence="2">The sequence shown here is derived from an EMBL/GenBank/DDBJ whole genome shotgun (WGS) entry which is preliminary data.</text>
</comment>
<sequence length="238" mass="27008">MTFIFQMALWIHVVAGFTAIVVLWVPILTRKGNKLHRKSGWVFVISMASISVTAIYMGIYRLLWTPDIEAAARSFSWFLIFIAILSGASVWYGLRVLKFKRRNHPHRQLLDLLFPLALLVSSIAVMIYGWVIGFPLLQYFPIVGLFLGGTQLVYWVTVPKYRSHWVVEHISGMLASSIAAITAFVVFGAPRLLQVESVSLFIWFLPTIVFTPMIIVFTNYYGRKFAGKVPAAGRKRHG</sequence>
<keyword evidence="1" id="KW-0472">Membrane</keyword>
<evidence type="ECO:0000256" key="1">
    <source>
        <dbReference type="SAM" id="Phobius"/>
    </source>
</evidence>
<protein>
    <submittedName>
        <fullName evidence="2">DUF2306 domain-containing protein</fullName>
    </submittedName>
</protein>
<feature type="transmembrane region" description="Helical" evidence="1">
    <location>
        <begin position="170"/>
        <end position="189"/>
    </location>
</feature>
<keyword evidence="3" id="KW-1185">Reference proteome</keyword>
<feature type="transmembrane region" description="Helical" evidence="1">
    <location>
        <begin position="75"/>
        <end position="97"/>
    </location>
</feature>
<evidence type="ECO:0000313" key="2">
    <source>
        <dbReference type="EMBL" id="MBU6080831.1"/>
    </source>
</evidence>
<feature type="transmembrane region" description="Helical" evidence="1">
    <location>
        <begin position="109"/>
        <end position="131"/>
    </location>
</feature>
<dbReference type="EMBL" id="JAHLZF010000009">
    <property type="protein sequence ID" value="MBU6080831.1"/>
    <property type="molecule type" value="Genomic_DNA"/>
</dbReference>
<accession>A0ABS6GPM4</accession>
<evidence type="ECO:0000313" key="3">
    <source>
        <dbReference type="Proteomes" id="UP000812672"/>
    </source>
</evidence>